<sequence length="133" mass="14976">MNSVRHQIHMTADWISDYAQSIEAPLQTINGKLIAPATMPIIFWQDFDIPWLIIGEPLLHGTQKFSYQAPITAGMILDCELALTGEVQKEGRQGKLTFYIHTLVCRCEGKLIVTAETVLIRVGDDHDKKVRNS</sequence>
<accession>A0A1R0WZX5</accession>
<dbReference type="AlphaFoldDB" id="A0A1R0WZX5"/>
<evidence type="ECO:0000313" key="3">
    <source>
        <dbReference type="Proteomes" id="UP000187465"/>
    </source>
</evidence>
<evidence type="ECO:0000313" key="2">
    <source>
        <dbReference type="EMBL" id="OMD25318.1"/>
    </source>
</evidence>
<dbReference type="InterPro" id="IPR039569">
    <property type="entry name" value="FAS1-like_DH_region"/>
</dbReference>
<feature type="domain" description="FAS1-like dehydratase" evidence="1">
    <location>
        <begin position="33"/>
        <end position="113"/>
    </location>
</feature>
<dbReference type="SUPFAM" id="SSF54637">
    <property type="entry name" value="Thioesterase/thiol ester dehydrase-isomerase"/>
    <property type="match status" value="1"/>
</dbReference>
<proteinExistence type="predicted"/>
<dbReference type="Proteomes" id="UP000187465">
    <property type="component" value="Unassembled WGS sequence"/>
</dbReference>
<dbReference type="EMBL" id="MKQP01000045">
    <property type="protein sequence ID" value="OMD25318.1"/>
    <property type="molecule type" value="Genomic_DNA"/>
</dbReference>
<reference evidence="2 3" key="1">
    <citation type="submission" date="2016-10" db="EMBL/GenBank/DDBJ databases">
        <title>Paenibacillus species isolates.</title>
        <authorList>
            <person name="Beno S.M."/>
        </authorList>
    </citation>
    <scope>NUCLEOTIDE SEQUENCE [LARGE SCALE GENOMIC DNA]</scope>
    <source>
        <strain evidence="2 3">FSL H7-0604</strain>
    </source>
</reference>
<dbReference type="InterPro" id="IPR029069">
    <property type="entry name" value="HotDog_dom_sf"/>
</dbReference>
<evidence type="ECO:0000259" key="1">
    <source>
        <dbReference type="Pfam" id="PF13452"/>
    </source>
</evidence>
<protein>
    <recommendedName>
        <fullName evidence="1">FAS1-like dehydratase domain-containing protein</fullName>
    </recommendedName>
</protein>
<gene>
    <name evidence="2" type="ORF">BJP51_03430</name>
</gene>
<name>A0A1R0WZX5_9BACL</name>
<dbReference type="Pfam" id="PF13452">
    <property type="entry name" value="FAS1_DH_region"/>
    <property type="match status" value="1"/>
</dbReference>
<dbReference type="Gene3D" id="3.10.129.10">
    <property type="entry name" value="Hotdog Thioesterase"/>
    <property type="match status" value="1"/>
</dbReference>
<comment type="caution">
    <text evidence="2">The sequence shown here is derived from an EMBL/GenBank/DDBJ whole genome shotgun (WGS) entry which is preliminary data.</text>
</comment>
<dbReference type="RefSeq" id="WP_036681814.1">
    <property type="nucleotide sequence ID" value="NZ_MKQP01000045.1"/>
</dbReference>
<organism evidence="2 3">
    <name type="scientific">Paenibacillus odorifer</name>
    <dbReference type="NCBI Taxonomy" id="189426"/>
    <lineage>
        <taxon>Bacteria</taxon>
        <taxon>Bacillati</taxon>
        <taxon>Bacillota</taxon>
        <taxon>Bacilli</taxon>
        <taxon>Bacillales</taxon>
        <taxon>Paenibacillaceae</taxon>
        <taxon>Paenibacillus</taxon>
    </lineage>
</organism>